<dbReference type="Pfam" id="PF14452">
    <property type="entry name" value="Multi_ubiq"/>
    <property type="match status" value="1"/>
</dbReference>
<dbReference type="STRING" id="442341.SAMN04487959_10632"/>
<dbReference type="AlphaFoldDB" id="A0A1I3B7K8"/>
<dbReference type="RefSeq" id="WP_092845583.1">
    <property type="nucleotide sequence ID" value="NZ_FOPY01000006.1"/>
</dbReference>
<proteinExistence type="predicted"/>
<evidence type="ECO:0000313" key="3">
    <source>
        <dbReference type="Proteomes" id="UP000199040"/>
    </source>
</evidence>
<accession>A0A1I3B7K8</accession>
<dbReference type="InterPro" id="IPR027802">
    <property type="entry name" value="Multi-ubiquitin_dom"/>
</dbReference>
<dbReference type="Proteomes" id="UP000199040">
    <property type="component" value="Unassembled WGS sequence"/>
</dbReference>
<evidence type="ECO:0000259" key="1">
    <source>
        <dbReference type="Pfam" id="PF14452"/>
    </source>
</evidence>
<reference evidence="2 3" key="1">
    <citation type="submission" date="2016-10" db="EMBL/GenBank/DDBJ databases">
        <authorList>
            <person name="de Groot N.N."/>
        </authorList>
    </citation>
    <scope>NUCLEOTIDE SEQUENCE [LARGE SCALE GENOMIC DNA]</scope>
    <source>
        <strain evidence="2 3">CGMCC 1.6848</strain>
    </source>
</reference>
<protein>
    <submittedName>
        <fullName evidence="2">Multiubiquitin</fullName>
    </submittedName>
</protein>
<organism evidence="2 3">
    <name type="scientific">Modicisalibacter xianhensis</name>
    <dbReference type="NCBI Taxonomy" id="442341"/>
    <lineage>
        <taxon>Bacteria</taxon>
        <taxon>Pseudomonadati</taxon>
        <taxon>Pseudomonadota</taxon>
        <taxon>Gammaproteobacteria</taxon>
        <taxon>Oceanospirillales</taxon>
        <taxon>Halomonadaceae</taxon>
        <taxon>Modicisalibacter</taxon>
    </lineage>
</organism>
<dbReference type="EMBL" id="FOPY01000006">
    <property type="protein sequence ID" value="SFH58283.1"/>
    <property type="molecule type" value="Genomic_DNA"/>
</dbReference>
<keyword evidence="3" id="KW-1185">Reference proteome</keyword>
<gene>
    <name evidence="2" type="ORF">SAMN04487959_10632</name>
</gene>
<sequence>MSNGKSEQAPGQNKSYSIIVNGRPKEVTQKKLSYLEVVQIAFPGEQPTPQRVYTVTFSNPHGKDGTMVEGQEEVIKDGIIFNVTKTDQS</sequence>
<name>A0A1I3B7K8_9GAMM</name>
<evidence type="ECO:0000313" key="2">
    <source>
        <dbReference type="EMBL" id="SFH58283.1"/>
    </source>
</evidence>
<feature type="domain" description="Multi-ubiquitin" evidence="1">
    <location>
        <begin position="16"/>
        <end position="87"/>
    </location>
</feature>